<evidence type="ECO:0000313" key="1">
    <source>
        <dbReference type="EMBL" id="MFD2069013.1"/>
    </source>
</evidence>
<name>A0ABW4X3C2_9BACT</name>
<dbReference type="RefSeq" id="WP_229957512.1">
    <property type="nucleotide sequence ID" value="NZ_JAJJWI010000001.1"/>
</dbReference>
<comment type="caution">
    <text evidence="1">The sequence shown here is derived from an EMBL/GenBank/DDBJ whole genome shotgun (WGS) entry which is preliminary data.</text>
</comment>
<dbReference type="EMBL" id="JBHUHV010000058">
    <property type="protein sequence ID" value="MFD2069013.1"/>
    <property type="molecule type" value="Genomic_DNA"/>
</dbReference>
<sequence>MFFWEMWYLDLSGSGESKSIVLDQSYVSEFKYKHDEFLTLDSISEKLEFYDDNRHLFEFPYNEFIVRDYFNIQYTFSFKPAPHFLEIHIYNPWFIERSIEYLSHMSYITTGIPFHSCEQLWENFIETKDSLPLLKKFIKREKKRLKALCEVHAPGRFEYWYEYKIIDAKVLGPRHELTKDYWKELFVKELVDYIIKLEKYNQEDKNSISAVEPQTAKIQRSFTTSSEEFNAKTNSTVNNDLTFLQLFRNNQENVDKFISILIKHEYLTPEAKWNYELYKPGYLIPIIDHIENEGIIKNIGNKTQISRIFNLQLNMDMSSRNYSKTKKTITIDLNLLKDLEGLKR</sequence>
<proteinExistence type="predicted"/>
<keyword evidence="2" id="KW-1185">Reference proteome</keyword>
<evidence type="ECO:0000313" key="2">
    <source>
        <dbReference type="Proteomes" id="UP001597369"/>
    </source>
</evidence>
<dbReference type="Proteomes" id="UP001597369">
    <property type="component" value="Unassembled WGS sequence"/>
</dbReference>
<accession>A0ABW4X3C2</accession>
<reference evidence="2" key="1">
    <citation type="journal article" date="2019" name="Int. J. Syst. Evol. Microbiol.">
        <title>The Global Catalogue of Microorganisms (GCM) 10K type strain sequencing project: providing services to taxonomists for standard genome sequencing and annotation.</title>
        <authorList>
            <consortium name="The Broad Institute Genomics Platform"/>
            <consortium name="The Broad Institute Genome Sequencing Center for Infectious Disease"/>
            <person name="Wu L."/>
            <person name="Ma J."/>
        </authorList>
    </citation>
    <scope>NUCLEOTIDE SEQUENCE [LARGE SCALE GENOMIC DNA]</scope>
    <source>
        <strain evidence="2">JCM 16545</strain>
    </source>
</reference>
<gene>
    <name evidence="1" type="ORF">ACFSKU_19145</name>
</gene>
<organism evidence="1 2">
    <name type="scientific">Pontibacter silvestris</name>
    <dbReference type="NCBI Taxonomy" id="2305183"/>
    <lineage>
        <taxon>Bacteria</taxon>
        <taxon>Pseudomonadati</taxon>
        <taxon>Bacteroidota</taxon>
        <taxon>Cytophagia</taxon>
        <taxon>Cytophagales</taxon>
        <taxon>Hymenobacteraceae</taxon>
        <taxon>Pontibacter</taxon>
    </lineage>
</organism>
<protein>
    <submittedName>
        <fullName evidence="1">Uncharacterized protein</fullName>
    </submittedName>
</protein>